<protein>
    <submittedName>
        <fullName evidence="2">Uncharacterized protein</fullName>
    </submittedName>
</protein>
<dbReference type="EMBL" id="JARQWQ010000014">
    <property type="protein sequence ID" value="KAK2567628.1"/>
    <property type="molecule type" value="Genomic_DNA"/>
</dbReference>
<evidence type="ECO:0000256" key="1">
    <source>
        <dbReference type="SAM" id="Phobius"/>
    </source>
</evidence>
<organism evidence="2 3">
    <name type="scientific">Acropora cervicornis</name>
    <name type="common">Staghorn coral</name>
    <dbReference type="NCBI Taxonomy" id="6130"/>
    <lineage>
        <taxon>Eukaryota</taxon>
        <taxon>Metazoa</taxon>
        <taxon>Cnidaria</taxon>
        <taxon>Anthozoa</taxon>
        <taxon>Hexacorallia</taxon>
        <taxon>Scleractinia</taxon>
        <taxon>Astrocoeniina</taxon>
        <taxon>Acroporidae</taxon>
        <taxon>Acropora</taxon>
    </lineage>
</organism>
<feature type="transmembrane region" description="Helical" evidence="1">
    <location>
        <begin position="26"/>
        <end position="46"/>
    </location>
</feature>
<reference evidence="2" key="1">
    <citation type="journal article" date="2023" name="G3 (Bethesda)">
        <title>Whole genome assembly and annotation of the endangered Caribbean coral Acropora cervicornis.</title>
        <authorList>
            <person name="Selwyn J.D."/>
            <person name="Vollmer S.V."/>
        </authorList>
    </citation>
    <scope>NUCLEOTIDE SEQUENCE</scope>
    <source>
        <strain evidence="2">K2</strain>
    </source>
</reference>
<sequence length="97" mass="10569">MCSKCKNDFFTSAPGQASCSKVTLEFVVLLLLSSVLTVLPLAFLLWQRGWTASQHNGGFLISSDDTSKLLEEDSLPNVSIQGGYRRVGRTSLTNFPA</sequence>
<evidence type="ECO:0000313" key="3">
    <source>
        <dbReference type="Proteomes" id="UP001249851"/>
    </source>
</evidence>
<dbReference type="AlphaFoldDB" id="A0AAD9QUA6"/>
<keyword evidence="1" id="KW-0812">Transmembrane</keyword>
<gene>
    <name evidence="2" type="ORF">P5673_008480</name>
</gene>
<keyword evidence="3" id="KW-1185">Reference proteome</keyword>
<keyword evidence="1" id="KW-0472">Membrane</keyword>
<accession>A0AAD9QUA6</accession>
<keyword evidence="1" id="KW-1133">Transmembrane helix</keyword>
<evidence type="ECO:0000313" key="2">
    <source>
        <dbReference type="EMBL" id="KAK2567628.1"/>
    </source>
</evidence>
<proteinExistence type="predicted"/>
<dbReference type="Proteomes" id="UP001249851">
    <property type="component" value="Unassembled WGS sequence"/>
</dbReference>
<name>A0AAD9QUA6_ACRCE</name>
<reference evidence="2" key="2">
    <citation type="journal article" date="2023" name="Science">
        <title>Genomic signatures of disease resistance in endangered staghorn corals.</title>
        <authorList>
            <person name="Vollmer S.V."/>
            <person name="Selwyn J.D."/>
            <person name="Despard B.A."/>
            <person name="Roesel C.L."/>
        </authorList>
    </citation>
    <scope>NUCLEOTIDE SEQUENCE</scope>
    <source>
        <strain evidence="2">K2</strain>
    </source>
</reference>
<comment type="caution">
    <text evidence="2">The sequence shown here is derived from an EMBL/GenBank/DDBJ whole genome shotgun (WGS) entry which is preliminary data.</text>
</comment>